<dbReference type="EMBL" id="JAOWRF010000081">
    <property type="protein sequence ID" value="MCV3212913.1"/>
    <property type="molecule type" value="Genomic_DNA"/>
</dbReference>
<name>A0ABT3AUZ4_9CYAN</name>
<proteinExistence type="predicted"/>
<dbReference type="Proteomes" id="UP001526143">
    <property type="component" value="Unassembled WGS sequence"/>
</dbReference>
<keyword evidence="2" id="KW-1185">Reference proteome</keyword>
<gene>
    <name evidence="1" type="ORF">OGM63_05110</name>
</gene>
<comment type="caution">
    <text evidence="1">The sequence shown here is derived from an EMBL/GenBank/DDBJ whole genome shotgun (WGS) entry which is preliminary data.</text>
</comment>
<evidence type="ECO:0000313" key="2">
    <source>
        <dbReference type="Proteomes" id="UP001526143"/>
    </source>
</evidence>
<accession>A0ABT3AUZ4</accession>
<dbReference type="RefSeq" id="WP_263744415.1">
    <property type="nucleotide sequence ID" value="NZ_JAOWRF010000081.1"/>
</dbReference>
<organism evidence="1 2">
    <name type="scientific">Plectonema radiosum NIES-515</name>
    <dbReference type="NCBI Taxonomy" id="2986073"/>
    <lineage>
        <taxon>Bacteria</taxon>
        <taxon>Bacillati</taxon>
        <taxon>Cyanobacteriota</taxon>
        <taxon>Cyanophyceae</taxon>
        <taxon>Oscillatoriophycideae</taxon>
        <taxon>Oscillatoriales</taxon>
        <taxon>Microcoleaceae</taxon>
        <taxon>Plectonema</taxon>
    </lineage>
</organism>
<protein>
    <submittedName>
        <fullName evidence="1">Helix-turn-helix domain containing protein</fullName>
    </submittedName>
</protein>
<evidence type="ECO:0000313" key="1">
    <source>
        <dbReference type="EMBL" id="MCV3212913.1"/>
    </source>
</evidence>
<reference evidence="1 2" key="1">
    <citation type="submission" date="2022-10" db="EMBL/GenBank/DDBJ databases">
        <title>Identification of biosynthetic pathway for the production of the potent trypsin inhibitor radiosumin.</title>
        <authorList>
            <person name="Fewer D.P."/>
            <person name="Delbaje E."/>
            <person name="Ouyang X."/>
            <person name="Agostino P.D."/>
            <person name="Wahlsten M."/>
            <person name="Jokela J."/>
            <person name="Permi P."/>
            <person name="Haapaniemi E."/>
            <person name="Koistinen H."/>
        </authorList>
    </citation>
    <scope>NUCLEOTIDE SEQUENCE [LARGE SCALE GENOMIC DNA]</scope>
    <source>
        <strain evidence="1 2">NIES-515</strain>
    </source>
</reference>
<sequence>MPQSVARIIVLSQKQQHLLSQITRVHTNPYRLVQRAQLVLYAASCMTNTEVSLLLRLTRNRVRLWQNRFLDAVGSLNQAESEGIDDEVLHRKIIRLYSLCLYSKA</sequence>